<feature type="transmembrane region" description="Helical" evidence="7">
    <location>
        <begin position="146"/>
        <end position="170"/>
    </location>
</feature>
<keyword evidence="5 7" id="KW-1133">Transmembrane helix</keyword>
<comment type="similarity">
    <text evidence="2 7">Belongs to the derlin family.</text>
</comment>
<dbReference type="EMBL" id="JAWRVI010000017">
    <property type="protein sequence ID" value="KAK4090123.1"/>
    <property type="molecule type" value="Genomic_DNA"/>
</dbReference>
<proteinExistence type="inferred from homology"/>
<evidence type="ECO:0000313" key="9">
    <source>
        <dbReference type="Proteomes" id="UP001287286"/>
    </source>
</evidence>
<sequence length="430" mass="48120">MDQVMDGGRLPLEAWFWEMPMCTRWWTAATVLTSALVQCHMVTPFQLFYSFRAVFVKSQYWRLVTTFLYFGPFSLDLLFHIYFLQRYARLLEESSGRSPAHFSWLLLYAMASLIALSPLVSMPFLGHPLSSTLVYIWSRRNPDTRLSFLGLLVFTAPYLPWVLMAFSLFMHGTIPRDEIMGVVIGHVWYFFTDVYPPLHNGSRPLDPPGWWRRLFEGGGPADSDNGINNDVAAAGARDAAGPVMPGGVQAFTGQRSTRLFTLDPQQHFMESFMDHCSAVLCVAALRVHQTLWIGGVVAMIPKEAASRPFPMLAHRGVLGYNRLGISVSSGYTHWRPGQHGSYRVCRPPIQGQDRADGSPRQDVADVVSWRRLQMRPGGARGTAMAASMIGEQVFAWQKRGDKGQFQTLPRAGQTISGLLAACASRGADDY</sequence>
<dbReference type="Pfam" id="PF04511">
    <property type="entry name" value="DER1"/>
    <property type="match status" value="1"/>
</dbReference>
<evidence type="ECO:0000313" key="8">
    <source>
        <dbReference type="EMBL" id="KAK4090123.1"/>
    </source>
</evidence>
<dbReference type="InterPro" id="IPR035952">
    <property type="entry name" value="Rhomboid-like_sf"/>
</dbReference>
<dbReference type="PANTHER" id="PTHR11009">
    <property type="entry name" value="DER1-LIKE PROTEIN, DERLIN"/>
    <property type="match status" value="1"/>
</dbReference>
<evidence type="ECO:0000256" key="4">
    <source>
        <dbReference type="ARBA" id="ARBA00022824"/>
    </source>
</evidence>
<reference evidence="8 9" key="1">
    <citation type="journal article" date="2024" name="Microbiol. Resour. Announc.">
        <title>Genome annotations for the ascomycete fungi Trichoderma harzianum, Trichoderma aggressivum, and Purpureocillium lilacinum.</title>
        <authorList>
            <person name="Beijen E.P.W."/>
            <person name="Ohm R.A."/>
        </authorList>
    </citation>
    <scope>NUCLEOTIDE SEQUENCE [LARGE SCALE GENOMIC DNA]</scope>
    <source>
        <strain evidence="8 9">CBS 150709</strain>
    </source>
</reference>
<comment type="function">
    <text evidence="7">May be involved in the degradation of misfolded endoplasmic reticulum (ER) luminal proteins.</text>
</comment>
<evidence type="ECO:0000256" key="2">
    <source>
        <dbReference type="ARBA" id="ARBA00008917"/>
    </source>
</evidence>
<evidence type="ECO:0000256" key="6">
    <source>
        <dbReference type="ARBA" id="ARBA00023136"/>
    </source>
</evidence>
<dbReference type="SUPFAM" id="SSF144091">
    <property type="entry name" value="Rhomboid-like"/>
    <property type="match status" value="1"/>
</dbReference>
<keyword evidence="4 7" id="KW-0256">Endoplasmic reticulum</keyword>
<dbReference type="InterPro" id="IPR007599">
    <property type="entry name" value="DER1"/>
</dbReference>
<comment type="caution">
    <text evidence="8">The sequence shown here is derived from an EMBL/GenBank/DDBJ whole genome shotgun (WGS) entry which is preliminary data.</text>
</comment>
<evidence type="ECO:0000256" key="5">
    <source>
        <dbReference type="ARBA" id="ARBA00022989"/>
    </source>
</evidence>
<feature type="transmembrane region" description="Helical" evidence="7">
    <location>
        <begin position="102"/>
        <end position="125"/>
    </location>
</feature>
<feature type="transmembrane region" description="Helical" evidence="7">
    <location>
        <begin position="60"/>
        <end position="82"/>
    </location>
</feature>
<gene>
    <name evidence="8" type="ORF">Purlil1_5749</name>
</gene>
<name>A0ABR0C323_PURLI</name>
<protein>
    <recommendedName>
        <fullName evidence="7">Derlin</fullName>
    </recommendedName>
</protein>
<accession>A0ABR0C323</accession>
<keyword evidence="6 7" id="KW-0472">Membrane</keyword>
<evidence type="ECO:0000256" key="7">
    <source>
        <dbReference type="RuleBase" id="RU363059"/>
    </source>
</evidence>
<evidence type="ECO:0000256" key="3">
    <source>
        <dbReference type="ARBA" id="ARBA00022692"/>
    </source>
</evidence>
<comment type="subcellular location">
    <subcellularLocation>
        <location evidence="1 7">Endoplasmic reticulum membrane</location>
        <topology evidence="1 7">Multi-pass membrane protein</topology>
    </subcellularLocation>
</comment>
<evidence type="ECO:0000256" key="1">
    <source>
        <dbReference type="ARBA" id="ARBA00004477"/>
    </source>
</evidence>
<keyword evidence="9" id="KW-1185">Reference proteome</keyword>
<organism evidence="8 9">
    <name type="scientific">Purpureocillium lilacinum</name>
    <name type="common">Paecilomyces lilacinus</name>
    <dbReference type="NCBI Taxonomy" id="33203"/>
    <lineage>
        <taxon>Eukaryota</taxon>
        <taxon>Fungi</taxon>
        <taxon>Dikarya</taxon>
        <taxon>Ascomycota</taxon>
        <taxon>Pezizomycotina</taxon>
        <taxon>Sordariomycetes</taxon>
        <taxon>Hypocreomycetidae</taxon>
        <taxon>Hypocreales</taxon>
        <taxon>Ophiocordycipitaceae</taxon>
        <taxon>Purpureocillium</taxon>
    </lineage>
</organism>
<dbReference type="Proteomes" id="UP001287286">
    <property type="component" value="Unassembled WGS sequence"/>
</dbReference>
<feature type="transmembrane region" description="Helical" evidence="7">
    <location>
        <begin position="25"/>
        <end position="48"/>
    </location>
</feature>
<keyword evidence="3 7" id="KW-0812">Transmembrane</keyword>